<dbReference type="EMBL" id="QKYT01000060">
    <property type="protein sequence ID" value="RIA95503.1"/>
    <property type="molecule type" value="Genomic_DNA"/>
</dbReference>
<dbReference type="Proteomes" id="UP000265703">
    <property type="component" value="Unassembled WGS sequence"/>
</dbReference>
<protein>
    <submittedName>
        <fullName evidence="1">Uncharacterized protein</fullName>
    </submittedName>
</protein>
<comment type="caution">
    <text evidence="1">The sequence shown here is derived from an EMBL/GenBank/DDBJ whole genome shotgun (WGS) entry which is preliminary data.</text>
</comment>
<proteinExistence type="predicted"/>
<gene>
    <name evidence="1" type="ORF">C1645_816594</name>
</gene>
<reference evidence="1 2" key="1">
    <citation type="submission" date="2018-06" db="EMBL/GenBank/DDBJ databases">
        <title>Comparative genomics reveals the genomic features of Rhizophagus irregularis, R. cerebriforme, R. diaphanum and Gigaspora rosea, and their symbiotic lifestyle signature.</title>
        <authorList>
            <person name="Morin E."/>
            <person name="San Clemente H."/>
            <person name="Chen E.C.H."/>
            <person name="De La Providencia I."/>
            <person name="Hainaut M."/>
            <person name="Kuo A."/>
            <person name="Kohler A."/>
            <person name="Murat C."/>
            <person name="Tang N."/>
            <person name="Roy S."/>
            <person name="Loubradou J."/>
            <person name="Henrissat B."/>
            <person name="Grigoriev I.V."/>
            <person name="Corradi N."/>
            <person name="Roux C."/>
            <person name="Martin F.M."/>
        </authorList>
    </citation>
    <scope>NUCLEOTIDE SEQUENCE [LARGE SCALE GENOMIC DNA]</scope>
    <source>
        <strain evidence="1 2">DAOM 227022</strain>
    </source>
</reference>
<evidence type="ECO:0000313" key="2">
    <source>
        <dbReference type="Proteomes" id="UP000265703"/>
    </source>
</evidence>
<name>A0A397TB64_9GLOM</name>
<organism evidence="1 2">
    <name type="scientific">Glomus cerebriforme</name>
    <dbReference type="NCBI Taxonomy" id="658196"/>
    <lineage>
        <taxon>Eukaryota</taxon>
        <taxon>Fungi</taxon>
        <taxon>Fungi incertae sedis</taxon>
        <taxon>Mucoromycota</taxon>
        <taxon>Glomeromycotina</taxon>
        <taxon>Glomeromycetes</taxon>
        <taxon>Glomerales</taxon>
        <taxon>Glomeraceae</taxon>
        <taxon>Glomus</taxon>
    </lineage>
</organism>
<dbReference type="AlphaFoldDB" id="A0A397TB64"/>
<accession>A0A397TB64</accession>
<keyword evidence="2" id="KW-1185">Reference proteome</keyword>
<evidence type="ECO:0000313" key="1">
    <source>
        <dbReference type="EMBL" id="RIA95503.1"/>
    </source>
</evidence>
<sequence>MMSIFKSLLSDFKNTYKKYVKYIEMQIIKDNEIPTKWKNRIWNCLIASV</sequence>